<keyword evidence="2" id="KW-1185">Reference proteome</keyword>
<dbReference type="Proteomes" id="UP000054047">
    <property type="component" value="Unassembled WGS sequence"/>
</dbReference>
<dbReference type="InterPro" id="IPR043128">
    <property type="entry name" value="Rev_trsase/Diguanyl_cyclase"/>
</dbReference>
<evidence type="ECO:0008006" key="3">
    <source>
        <dbReference type="Google" id="ProtNLM"/>
    </source>
</evidence>
<dbReference type="SUPFAM" id="SSF56672">
    <property type="entry name" value="DNA/RNA polymerases"/>
    <property type="match status" value="1"/>
</dbReference>
<dbReference type="Gene3D" id="3.30.70.270">
    <property type="match status" value="1"/>
</dbReference>
<sequence length="96" mass="10954">MVVVLGPVLGDEVSCHLDYTIVATASRERHIEVLSDVLERLRQACLKLNPRECIFFEPEVEFLGHALKKDGLHADPKKNWTNRKMITVFSHIQENG</sequence>
<proteinExistence type="predicted"/>
<dbReference type="AlphaFoldDB" id="A0A0C2GKP2"/>
<evidence type="ECO:0000313" key="1">
    <source>
        <dbReference type="EMBL" id="KIH59429.1"/>
    </source>
</evidence>
<accession>A0A0C2GKP2</accession>
<name>A0A0C2GKP2_9BILA</name>
<dbReference type="EMBL" id="KN731970">
    <property type="protein sequence ID" value="KIH59429.1"/>
    <property type="molecule type" value="Genomic_DNA"/>
</dbReference>
<protein>
    <recommendedName>
        <fullName evidence="3">Reverse transcriptase domain-containing protein</fullName>
    </recommendedName>
</protein>
<dbReference type="InterPro" id="IPR043502">
    <property type="entry name" value="DNA/RNA_pol_sf"/>
</dbReference>
<organism evidence="1 2">
    <name type="scientific">Ancylostoma duodenale</name>
    <dbReference type="NCBI Taxonomy" id="51022"/>
    <lineage>
        <taxon>Eukaryota</taxon>
        <taxon>Metazoa</taxon>
        <taxon>Ecdysozoa</taxon>
        <taxon>Nematoda</taxon>
        <taxon>Chromadorea</taxon>
        <taxon>Rhabditida</taxon>
        <taxon>Rhabditina</taxon>
        <taxon>Rhabditomorpha</taxon>
        <taxon>Strongyloidea</taxon>
        <taxon>Ancylostomatidae</taxon>
        <taxon>Ancylostomatinae</taxon>
        <taxon>Ancylostoma</taxon>
    </lineage>
</organism>
<evidence type="ECO:0000313" key="2">
    <source>
        <dbReference type="Proteomes" id="UP000054047"/>
    </source>
</evidence>
<reference evidence="1 2" key="1">
    <citation type="submission" date="2013-12" db="EMBL/GenBank/DDBJ databases">
        <title>Draft genome of the parsitic nematode Ancylostoma duodenale.</title>
        <authorList>
            <person name="Mitreva M."/>
        </authorList>
    </citation>
    <scope>NUCLEOTIDE SEQUENCE [LARGE SCALE GENOMIC DNA]</scope>
    <source>
        <strain evidence="1 2">Zhejiang</strain>
    </source>
</reference>
<dbReference type="OrthoDB" id="41323at2759"/>
<gene>
    <name evidence="1" type="ORF">ANCDUO_10342</name>
</gene>